<feature type="transmembrane region" description="Helical" evidence="12">
    <location>
        <begin position="454"/>
        <end position="474"/>
    </location>
</feature>
<sequence length="611" mass="67957">MKMKFEKVPTMDVDDLVASIQRFSWPDYAMFVLSLGICLAVGIYFGIFAKTKNAQEYLVGSRSMSVFPITMSLTASWVSGISLLGTPTEIYVYGTQYIYIIGGVLLATIFMSWMYLPVFHDLNLTSMYEYHERRFDKKVRLFASILFAIGMISWLPVVIYVPALAFNQVTGVNVHLITPIVCTICIIYTSMGGIKAVVWTDVIQIIIMFGAMILIAIKGTWNLGGIGEVLRRNWSGQRIEGPVFDPNPLTRHTIWSLIIGGCVYLLQNSGIDQNMLQRYMSLPTLKDGRKALWGFFFGLSGIVLICSYCGMILYATYYKCDPLTTGLAKQKDQLLPLLVVEVLGDFPGLPGIFIAGIFSAALSSLSTGLNAMAAVVLEDFYKPFFKRSLTNKQTLYVMRITVIIFGTICLGMVYVIEKLGTVLQLTLSMGAVASGPSLGLSTMGVFLPWVNAKGALAGSITSLISLSWICYGAQSMIAAGTLTFQHKPVSTEECNYHFMPKPWNTTTIFDSSQEFSIYRVSYLWYTMIGVLIAVPVGLVVSFLTTPLDPNDVDPKLLTPLVRKFFKPKKCTDETKYGETFDLPMQKTVSIVRKCCILATWNSIKSKIEHNF</sequence>
<feature type="transmembrane region" description="Helical" evidence="12">
    <location>
        <begin position="66"/>
        <end position="85"/>
    </location>
</feature>
<dbReference type="GO" id="GO:0015293">
    <property type="term" value="F:symporter activity"/>
    <property type="evidence" value="ECO:0007669"/>
    <property type="project" value="TreeGrafter"/>
</dbReference>
<comment type="subcellular location">
    <subcellularLocation>
        <location evidence="1">Cell membrane</location>
        <topology evidence="1">Multi-pass membrane protein</topology>
    </subcellularLocation>
</comment>
<feature type="transmembrane region" description="Helical" evidence="12">
    <location>
        <begin position="422"/>
        <end position="447"/>
    </location>
</feature>
<evidence type="ECO:0000313" key="14">
    <source>
        <dbReference type="Proteomes" id="UP001152888"/>
    </source>
</evidence>
<keyword evidence="6 12" id="KW-1133">Transmembrane helix</keyword>
<evidence type="ECO:0000256" key="7">
    <source>
        <dbReference type="ARBA" id="ARBA00023053"/>
    </source>
</evidence>
<keyword evidence="7" id="KW-0915">Sodium</keyword>
<evidence type="ECO:0000256" key="2">
    <source>
        <dbReference type="ARBA" id="ARBA00006434"/>
    </source>
</evidence>
<keyword evidence="9 12" id="KW-0472">Membrane</keyword>
<evidence type="ECO:0000256" key="3">
    <source>
        <dbReference type="ARBA" id="ARBA00022448"/>
    </source>
</evidence>
<dbReference type="Gene3D" id="1.20.1730.10">
    <property type="entry name" value="Sodium/glucose cotransporter"/>
    <property type="match status" value="1"/>
</dbReference>
<dbReference type="NCBIfam" id="TIGR00813">
    <property type="entry name" value="sss"/>
    <property type="match status" value="1"/>
</dbReference>
<keyword evidence="3" id="KW-0813">Transport</keyword>
<keyword evidence="4" id="KW-1003">Cell membrane</keyword>
<evidence type="ECO:0000256" key="6">
    <source>
        <dbReference type="ARBA" id="ARBA00022989"/>
    </source>
</evidence>
<evidence type="ECO:0000256" key="4">
    <source>
        <dbReference type="ARBA" id="ARBA00022475"/>
    </source>
</evidence>
<evidence type="ECO:0000256" key="11">
    <source>
        <dbReference type="RuleBase" id="RU362091"/>
    </source>
</evidence>
<evidence type="ECO:0000256" key="1">
    <source>
        <dbReference type="ARBA" id="ARBA00004651"/>
    </source>
</evidence>
<feature type="transmembrane region" description="Helical" evidence="12">
    <location>
        <begin position="396"/>
        <end position="416"/>
    </location>
</feature>
<evidence type="ECO:0008006" key="15">
    <source>
        <dbReference type="Google" id="ProtNLM"/>
    </source>
</evidence>
<evidence type="ECO:0000256" key="12">
    <source>
        <dbReference type="SAM" id="Phobius"/>
    </source>
</evidence>
<feature type="transmembrane region" description="Helical" evidence="12">
    <location>
        <begin position="97"/>
        <end position="118"/>
    </location>
</feature>
<name>A0A9P0LN46_ACAOB</name>
<evidence type="ECO:0000256" key="5">
    <source>
        <dbReference type="ARBA" id="ARBA00022692"/>
    </source>
</evidence>
<gene>
    <name evidence="13" type="ORF">ACAOBT_LOCUS22207</name>
</gene>
<reference evidence="13" key="1">
    <citation type="submission" date="2022-03" db="EMBL/GenBank/DDBJ databases">
        <authorList>
            <person name="Sayadi A."/>
        </authorList>
    </citation>
    <scope>NUCLEOTIDE SEQUENCE</scope>
</reference>
<feature type="transmembrane region" description="Helical" evidence="12">
    <location>
        <begin position="139"/>
        <end position="163"/>
    </location>
</feature>
<dbReference type="PANTHER" id="PTHR42985:SF5">
    <property type="entry name" value="FI02094P-RELATED"/>
    <property type="match status" value="1"/>
</dbReference>
<dbReference type="PANTHER" id="PTHR42985">
    <property type="entry name" value="SODIUM-COUPLED MONOCARBOXYLATE TRANSPORTER"/>
    <property type="match status" value="1"/>
</dbReference>
<keyword evidence="5 12" id="KW-0812">Transmembrane</keyword>
<dbReference type="PROSITE" id="PS50283">
    <property type="entry name" value="NA_SOLUT_SYMP_3"/>
    <property type="match status" value="1"/>
</dbReference>
<dbReference type="EMBL" id="CAKOFQ010007204">
    <property type="protein sequence ID" value="CAH1994591.1"/>
    <property type="molecule type" value="Genomic_DNA"/>
</dbReference>
<comment type="similarity">
    <text evidence="2 11">Belongs to the sodium:solute symporter (SSF) (TC 2.A.21) family.</text>
</comment>
<keyword evidence="8" id="KW-0406">Ion transport</keyword>
<keyword evidence="14" id="KW-1185">Reference proteome</keyword>
<dbReference type="InterPro" id="IPR001734">
    <property type="entry name" value="Na/solute_symporter"/>
</dbReference>
<accession>A0A9P0LN46</accession>
<comment type="caution">
    <text evidence="13">The sequence shown here is derived from an EMBL/GenBank/DDBJ whole genome shotgun (WGS) entry which is preliminary data.</text>
</comment>
<keyword evidence="10" id="KW-0739">Sodium transport</keyword>
<proteinExistence type="inferred from homology"/>
<feature type="transmembrane region" description="Helical" evidence="12">
    <location>
        <begin position="196"/>
        <end position="217"/>
    </location>
</feature>
<protein>
    <recommendedName>
        <fullName evidence="15">Sodium-coupled monocarboxylate transporter 1</fullName>
    </recommendedName>
</protein>
<dbReference type="InterPro" id="IPR051163">
    <property type="entry name" value="Sodium:Solute_Symporter_SSF"/>
</dbReference>
<feature type="transmembrane region" description="Helical" evidence="12">
    <location>
        <begin position="292"/>
        <end position="317"/>
    </location>
</feature>
<feature type="transmembrane region" description="Helical" evidence="12">
    <location>
        <begin position="352"/>
        <end position="376"/>
    </location>
</feature>
<dbReference type="GO" id="GO:0005886">
    <property type="term" value="C:plasma membrane"/>
    <property type="evidence" value="ECO:0007669"/>
    <property type="project" value="UniProtKB-SubCell"/>
</dbReference>
<feature type="transmembrane region" description="Helical" evidence="12">
    <location>
        <begin position="28"/>
        <end position="45"/>
    </location>
</feature>
<feature type="transmembrane region" description="Helical" evidence="12">
    <location>
        <begin position="169"/>
        <end position="189"/>
    </location>
</feature>
<dbReference type="CDD" id="cd11492">
    <property type="entry name" value="SLC5sbd_NIS-SMVT"/>
    <property type="match status" value="1"/>
</dbReference>
<feature type="transmembrane region" description="Helical" evidence="12">
    <location>
        <begin position="253"/>
        <end position="271"/>
    </location>
</feature>
<dbReference type="AlphaFoldDB" id="A0A9P0LN46"/>
<evidence type="ECO:0000256" key="9">
    <source>
        <dbReference type="ARBA" id="ARBA00023136"/>
    </source>
</evidence>
<evidence type="ECO:0000313" key="13">
    <source>
        <dbReference type="EMBL" id="CAH1994591.1"/>
    </source>
</evidence>
<feature type="transmembrane region" description="Helical" evidence="12">
    <location>
        <begin position="522"/>
        <end position="543"/>
    </location>
</feature>
<organism evidence="13 14">
    <name type="scientific">Acanthoscelides obtectus</name>
    <name type="common">Bean weevil</name>
    <name type="synonym">Bruchus obtectus</name>
    <dbReference type="NCBI Taxonomy" id="200917"/>
    <lineage>
        <taxon>Eukaryota</taxon>
        <taxon>Metazoa</taxon>
        <taxon>Ecdysozoa</taxon>
        <taxon>Arthropoda</taxon>
        <taxon>Hexapoda</taxon>
        <taxon>Insecta</taxon>
        <taxon>Pterygota</taxon>
        <taxon>Neoptera</taxon>
        <taxon>Endopterygota</taxon>
        <taxon>Coleoptera</taxon>
        <taxon>Polyphaga</taxon>
        <taxon>Cucujiformia</taxon>
        <taxon>Chrysomeloidea</taxon>
        <taxon>Chrysomelidae</taxon>
        <taxon>Bruchinae</taxon>
        <taxon>Bruchini</taxon>
        <taxon>Acanthoscelides</taxon>
    </lineage>
</organism>
<dbReference type="InterPro" id="IPR038377">
    <property type="entry name" value="Na/Glc_symporter_sf"/>
</dbReference>
<dbReference type="Pfam" id="PF00474">
    <property type="entry name" value="SSF"/>
    <property type="match status" value="1"/>
</dbReference>
<evidence type="ECO:0000256" key="8">
    <source>
        <dbReference type="ARBA" id="ARBA00023065"/>
    </source>
</evidence>
<evidence type="ECO:0000256" key="10">
    <source>
        <dbReference type="ARBA" id="ARBA00023201"/>
    </source>
</evidence>
<dbReference type="OrthoDB" id="6132759at2759"/>
<dbReference type="GO" id="GO:0006814">
    <property type="term" value="P:sodium ion transport"/>
    <property type="evidence" value="ECO:0007669"/>
    <property type="project" value="UniProtKB-KW"/>
</dbReference>
<dbReference type="Proteomes" id="UP001152888">
    <property type="component" value="Unassembled WGS sequence"/>
</dbReference>